<comment type="caution">
    <text evidence="1">The sequence shown here is derived from an EMBL/GenBank/DDBJ whole genome shotgun (WGS) entry which is preliminary data.</text>
</comment>
<organism evidence="1 2">
    <name type="scientific">Azohydromonas caseinilytica</name>
    <dbReference type="NCBI Taxonomy" id="2728836"/>
    <lineage>
        <taxon>Bacteria</taxon>
        <taxon>Pseudomonadati</taxon>
        <taxon>Pseudomonadota</taxon>
        <taxon>Betaproteobacteria</taxon>
        <taxon>Burkholderiales</taxon>
        <taxon>Sphaerotilaceae</taxon>
        <taxon>Azohydromonas</taxon>
    </lineage>
</organism>
<reference evidence="1 2" key="1">
    <citation type="submission" date="2020-04" db="EMBL/GenBank/DDBJ databases">
        <title>Azohydromonas sp. isolated from soil.</title>
        <authorList>
            <person name="Dahal R.H."/>
        </authorList>
    </citation>
    <scope>NUCLEOTIDE SEQUENCE [LARGE SCALE GENOMIC DNA]</scope>
    <source>
        <strain evidence="1 2">G-1-1-14</strain>
    </source>
</reference>
<evidence type="ECO:0000313" key="1">
    <source>
        <dbReference type="EMBL" id="NML15184.1"/>
    </source>
</evidence>
<dbReference type="RefSeq" id="WP_169160093.1">
    <property type="nucleotide sequence ID" value="NZ_JABBFW010000005.1"/>
</dbReference>
<gene>
    <name evidence="1" type="ORF">HHL10_09355</name>
</gene>
<dbReference type="AlphaFoldDB" id="A0A848F6I0"/>
<proteinExistence type="predicted"/>
<accession>A0A848F6I0</accession>
<dbReference type="Proteomes" id="UP000574067">
    <property type="component" value="Unassembled WGS sequence"/>
</dbReference>
<name>A0A848F6I0_9BURK</name>
<protein>
    <submittedName>
        <fullName evidence="1">Uncharacterized protein</fullName>
    </submittedName>
</protein>
<sequence length="71" mass="8016">MSEPLAQSAEAYEIRFPSLYREGHALAFPCDRHGHVNLDALSERAKGNYLFARAMVGREFATPRVQLSDLH</sequence>
<keyword evidence="2" id="KW-1185">Reference proteome</keyword>
<dbReference type="EMBL" id="JABBFW010000005">
    <property type="protein sequence ID" value="NML15184.1"/>
    <property type="molecule type" value="Genomic_DNA"/>
</dbReference>
<evidence type="ECO:0000313" key="2">
    <source>
        <dbReference type="Proteomes" id="UP000574067"/>
    </source>
</evidence>